<accession>A0A8J6PHB6</accession>
<organism evidence="2 3">
    <name type="scientific">Taishania pollutisoli</name>
    <dbReference type="NCBI Taxonomy" id="2766479"/>
    <lineage>
        <taxon>Bacteria</taxon>
        <taxon>Pseudomonadati</taxon>
        <taxon>Bacteroidota</taxon>
        <taxon>Flavobacteriia</taxon>
        <taxon>Flavobacteriales</taxon>
        <taxon>Crocinitomicaceae</taxon>
        <taxon>Taishania</taxon>
    </lineage>
</organism>
<gene>
    <name evidence="2" type="ORF">H9Y05_03775</name>
</gene>
<feature type="domain" description="DUF4180" evidence="1">
    <location>
        <begin position="10"/>
        <end position="116"/>
    </location>
</feature>
<evidence type="ECO:0000259" key="1">
    <source>
        <dbReference type="Pfam" id="PF13788"/>
    </source>
</evidence>
<name>A0A8J6PHB6_9FLAO</name>
<dbReference type="AlphaFoldDB" id="A0A8J6PHB6"/>
<proteinExistence type="predicted"/>
<evidence type="ECO:0000313" key="3">
    <source>
        <dbReference type="Proteomes" id="UP000652681"/>
    </source>
</evidence>
<dbReference type="Proteomes" id="UP000652681">
    <property type="component" value="Unassembled WGS sequence"/>
</dbReference>
<dbReference type="InterPro" id="IPR025438">
    <property type="entry name" value="DUF4180"/>
</dbReference>
<keyword evidence="3" id="KW-1185">Reference proteome</keyword>
<sequence length="120" mass="13433">MDYIRHQIKDIQIAEIKSEHVVIASIEDATNLIGNSYYQGFDGIIVPEKSISPDFFDLKTGLAGEILQKFSNYRMRLVIAGDFSQYTSSKSLRDFIHECNKGKQVGFVASIEEGIALLEG</sequence>
<comment type="caution">
    <text evidence="2">The sequence shown here is derived from an EMBL/GenBank/DDBJ whole genome shotgun (WGS) entry which is preliminary data.</text>
</comment>
<reference evidence="2" key="1">
    <citation type="submission" date="2020-09" db="EMBL/GenBank/DDBJ databases">
        <title>Taishania pollutisoli gen. nov., sp. nov., Isolated from Tetrabromobisphenol A-Contaminated Soil.</title>
        <authorList>
            <person name="Chen Q."/>
        </authorList>
    </citation>
    <scope>NUCLEOTIDE SEQUENCE</scope>
    <source>
        <strain evidence="2">CZZ-1</strain>
    </source>
</reference>
<protein>
    <submittedName>
        <fullName evidence="2">DUF4180 domain-containing protein</fullName>
    </submittedName>
</protein>
<dbReference type="EMBL" id="JACVEL010000002">
    <property type="protein sequence ID" value="MBC9811586.1"/>
    <property type="molecule type" value="Genomic_DNA"/>
</dbReference>
<dbReference type="RefSeq" id="WP_216713554.1">
    <property type="nucleotide sequence ID" value="NZ_JACVEL010000002.1"/>
</dbReference>
<dbReference type="Pfam" id="PF13788">
    <property type="entry name" value="DUF4180"/>
    <property type="match status" value="1"/>
</dbReference>
<evidence type="ECO:0000313" key="2">
    <source>
        <dbReference type="EMBL" id="MBC9811586.1"/>
    </source>
</evidence>